<dbReference type="SUPFAM" id="SSF47413">
    <property type="entry name" value="lambda repressor-like DNA-binding domains"/>
    <property type="match status" value="1"/>
</dbReference>
<proteinExistence type="predicted"/>
<accession>A0A222VRY8</accession>
<dbReference type="EMBL" id="FMZE01000010">
    <property type="protein sequence ID" value="SDD62239.1"/>
    <property type="molecule type" value="Genomic_DNA"/>
</dbReference>
<dbReference type="Proteomes" id="UP000199494">
    <property type="component" value="Unassembled WGS sequence"/>
</dbReference>
<evidence type="ECO:0000313" key="2">
    <source>
        <dbReference type="Proteomes" id="UP000199494"/>
    </source>
</evidence>
<protein>
    <submittedName>
        <fullName evidence="1">Uncharacterized protein</fullName>
    </submittedName>
</protein>
<sequence length="126" mass="14176">MTDNWAAVGRAISARLTELSMKQRELATRSGVSQAIVREIQHNTVQRRRGDRTLEALSTALEWHPQHLLALLHNRKPPTAGQPRERMDDPVTARLTAIEDRLADLVAQVAELRADVTIALKDRDAR</sequence>
<reference evidence="1 2" key="1">
    <citation type="submission" date="2016-10" db="EMBL/GenBank/DDBJ databases">
        <authorList>
            <person name="de Groot N.N."/>
        </authorList>
    </citation>
    <scope>NUCLEOTIDE SEQUENCE [LARGE SCALE GENOMIC DNA]</scope>
    <source>
        <strain evidence="1 2">CGMCC 4.5506</strain>
    </source>
</reference>
<dbReference type="AlphaFoldDB" id="A0A222VRY8"/>
<dbReference type="GO" id="GO:0003677">
    <property type="term" value="F:DNA binding"/>
    <property type="evidence" value="ECO:0007669"/>
    <property type="project" value="InterPro"/>
</dbReference>
<dbReference type="OrthoDB" id="5186342at2"/>
<dbReference type="Gene3D" id="1.10.260.40">
    <property type="entry name" value="lambda repressor-like DNA-binding domains"/>
    <property type="match status" value="1"/>
</dbReference>
<gene>
    <name evidence="1" type="ORF">SAMN05421630_110244</name>
</gene>
<dbReference type="STRING" id="530584.SAMN05421630_110244"/>
<dbReference type="KEGG" id="pmad:BAY61_18420"/>
<organism evidence="1 2">
    <name type="scientific">Prauserella marina</name>
    <dbReference type="NCBI Taxonomy" id="530584"/>
    <lineage>
        <taxon>Bacteria</taxon>
        <taxon>Bacillati</taxon>
        <taxon>Actinomycetota</taxon>
        <taxon>Actinomycetes</taxon>
        <taxon>Pseudonocardiales</taxon>
        <taxon>Pseudonocardiaceae</taxon>
        <taxon>Prauserella</taxon>
    </lineage>
</organism>
<evidence type="ECO:0000313" key="1">
    <source>
        <dbReference type="EMBL" id="SDD62239.1"/>
    </source>
</evidence>
<name>A0A222VRY8_9PSEU</name>
<keyword evidence="2" id="KW-1185">Reference proteome</keyword>
<dbReference type="InterPro" id="IPR010982">
    <property type="entry name" value="Lambda_DNA-bd_dom_sf"/>
</dbReference>
<dbReference type="RefSeq" id="WP_091808879.1">
    <property type="nucleotide sequence ID" value="NZ_CP016353.1"/>
</dbReference>